<protein>
    <recommendedName>
        <fullName evidence="4">AbrB/MazE/SpoVT family DNA-binding domain-containing protein</fullName>
    </recommendedName>
</protein>
<evidence type="ECO:0000313" key="3">
    <source>
        <dbReference type="Proteomes" id="UP000599074"/>
    </source>
</evidence>
<feature type="region of interest" description="Disordered" evidence="1">
    <location>
        <begin position="18"/>
        <end position="37"/>
    </location>
</feature>
<proteinExistence type="predicted"/>
<organism evidence="2 3">
    <name type="scientific">Planosporangium mesophilum</name>
    <dbReference type="NCBI Taxonomy" id="689768"/>
    <lineage>
        <taxon>Bacteria</taxon>
        <taxon>Bacillati</taxon>
        <taxon>Actinomycetota</taxon>
        <taxon>Actinomycetes</taxon>
        <taxon>Micromonosporales</taxon>
        <taxon>Micromonosporaceae</taxon>
        <taxon>Planosporangium</taxon>
    </lineage>
</organism>
<evidence type="ECO:0000313" key="2">
    <source>
        <dbReference type="EMBL" id="GII22518.1"/>
    </source>
</evidence>
<comment type="caution">
    <text evidence="2">The sequence shown here is derived from an EMBL/GenBank/DDBJ whole genome shotgun (WGS) entry which is preliminary data.</text>
</comment>
<reference evidence="2" key="1">
    <citation type="submission" date="2021-01" db="EMBL/GenBank/DDBJ databases">
        <title>Whole genome shotgun sequence of Planosporangium mesophilum NBRC 109066.</title>
        <authorList>
            <person name="Komaki H."/>
            <person name="Tamura T."/>
        </authorList>
    </citation>
    <scope>NUCLEOTIDE SEQUENCE</scope>
    <source>
        <strain evidence="2">NBRC 109066</strain>
    </source>
</reference>
<gene>
    <name evidence="2" type="ORF">Pme01_21150</name>
</gene>
<name>A0A8J3X358_9ACTN</name>
<dbReference type="EMBL" id="BOON01000018">
    <property type="protein sequence ID" value="GII22518.1"/>
    <property type="molecule type" value="Genomic_DNA"/>
</dbReference>
<evidence type="ECO:0000256" key="1">
    <source>
        <dbReference type="SAM" id="MobiDB-lite"/>
    </source>
</evidence>
<keyword evidence="3" id="KW-1185">Reference proteome</keyword>
<sequence length="161" mass="16877">MIDVTNVAVSPVIPPIAPAAGSHHPSTPGNVRPSLPLPRLADTRIRTRATVYGLATLDCHGRASDLTVIRALGWAAGTRLNVRERGGLVLVTADRQGVFGLTTQGHLQLPATVRRWCGLATGDRVLLAADPADGLLVVYPPAILDSMITQFHARVLGGDAG</sequence>
<dbReference type="Proteomes" id="UP000599074">
    <property type="component" value="Unassembled WGS sequence"/>
</dbReference>
<evidence type="ECO:0008006" key="4">
    <source>
        <dbReference type="Google" id="ProtNLM"/>
    </source>
</evidence>
<accession>A0A8J3X358</accession>
<dbReference type="AlphaFoldDB" id="A0A8J3X358"/>